<keyword evidence="3 17" id="KW-0813">Transport</keyword>
<keyword evidence="7 17" id="KW-0812">Transmembrane</keyword>
<feature type="binding site" evidence="16">
    <location>
        <position position="22"/>
    </location>
    <ligand>
        <name>Mg(2+)</name>
        <dbReference type="ChEBI" id="CHEBI:18420"/>
        <label>1</label>
    </ligand>
</feature>
<keyword evidence="16" id="KW-0460">Magnesium</keyword>
<keyword evidence="8 15" id="KW-0547">Nucleotide-binding</keyword>
<evidence type="ECO:0000256" key="8">
    <source>
        <dbReference type="ARBA" id="ARBA00022741"/>
    </source>
</evidence>
<feature type="transmembrane region" description="Helical" evidence="17">
    <location>
        <begin position="562"/>
        <end position="587"/>
    </location>
</feature>
<evidence type="ECO:0000256" key="11">
    <source>
        <dbReference type="ARBA" id="ARBA00023065"/>
    </source>
</evidence>
<organism evidence="19 20">
    <name type="scientific">Hathewaya histolytica</name>
    <name type="common">Clostridium histolyticum</name>
    <dbReference type="NCBI Taxonomy" id="1498"/>
    <lineage>
        <taxon>Bacteria</taxon>
        <taxon>Bacillati</taxon>
        <taxon>Bacillota</taxon>
        <taxon>Clostridia</taxon>
        <taxon>Eubacteriales</taxon>
        <taxon>Clostridiaceae</taxon>
        <taxon>Hathewaya</taxon>
    </lineage>
</organism>
<evidence type="ECO:0000256" key="6">
    <source>
        <dbReference type="ARBA" id="ARBA00022519"/>
    </source>
</evidence>
<evidence type="ECO:0000256" key="1">
    <source>
        <dbReference type="ARBA" id="ARBA00003926"/>
    </source>
</evidence>
<name>A0A4V6KCJ3_HATHI</name>
<dbReference type="InterPro" id="IPR005225">
    <property type="entry name" value="Small_GTP-bd"/>
</dbReference>
<dbReference type="Proteomes" id="UP000308489">
    <property type="component" value="Chromosome 1"/>
</dbReference>
<evidence type="ECO:0000256" key="7">
    <source>
        <dbReference type="ARBA" id="ARBA00022692"/>
    </source>
</evidence>
<evidence type="ECO:0000256" key="13">
    <source>
        <dbReference type="ARBA" id="ARBA00023136"/>
    </source>
</evidence>
<evidence type="ECO:0000313" key="19">
    <source>
        <dbReference type="EMBL" id="VTQ86577.1"/>
    </source>
</evidence>
<feature type="binding site" evidence="15">
    <location>
        <begin position="111"/>
        <end position="114"/>
    </location>
    <ligand>
        <name>GTP</name>
        <dbReference type="ChEBI" id="CHEBI:37565"/>
        <label>1</label>
    </ligand>
</feature>
<dbReference type="AlphaFoldDB" id="A0A4V6KCJ3"/>
<evidence type="ECO:0000256" key="2">
    <source>
        <dbReference type="ARBA" id="ARBA00004429"/>
    </source>
</evidence>
<comment type="similarity">
    <text evidence="17">Belongs to the TRAFAC class TrmE-Era-EngA-EngB-Septin-like GTPase superfamily. FeoB GTPase (TC 9.A.8) family.</text>
</comment>
<protein>
    <recommendedName>
        <fullName evidence="14 17">Ferrous iron transport protein B</fullName>
    </recommendedName>
</protein>
<dbReference type="PANTHER" id="PTHR43185:SF1">
    <property type="entry name" value="FE(2+) TRANSPORTER FEOB"/>
    <property type="match status" value="1"/>
</dbReference>
<dbReference type="Pfam" id="PF02421">
    <property type="entry name" value="FeoB_N"/>
    <property type="match status" value="1"/>
</dbReference>
<dbReference type="FunFam" id="3.40.50.300:FF:000426">
    <property type="entry name" value="Ferrous iron transport protein B"/>
    <property type="match status" value="1"/>
</dbReference>
<evidence type="ECO:0000256" key="12">
    <source>
        <dbReference type="ARBA" id="ARBA00023134"/>
    </source>
</evidence>
<evidence type="ECO:0000256" key="4">
    <source>
        <dbReference type="ARBA" id="ARBA00022475"/>
    </source>
</evidence>
<feature type="binding site" evidence="15">
    <location>
        <begin position="33"/>
        <end position="37"/>
    </location>
    <ligand>
        <name>GTP</name>
        <dbReference type="ChEBI" id="CHEBI:37565"/>
        <label>1</label>
    </ligand>
</feature>
<dbReference type="InterPro" id="IPR003373">
    <property type="entry name" value="Fe2_transport_prot-B"/>
</dbReference>
<dbReference type="Pfam" id="PF07670">
    <property type="entry name" value="Gate"/>
    <property type="match status" value="2"/>
</dbReference>
<evidence type="ECO:0000256" key="3">
    <source>
        <dbReference type="ARBA" id="ARBA00022448"/>
    </source>
</evidence>
<evidence type="ECO:0000256" key="10">
    <source>
        <dbReference type="ARBA" id="ARBA00023004"/>
    </source>
</evidence>
<feature type="transmembrane region" description="Helical" evidence="17">
    <location>
        <begin position="471"/>
        <end position="491"/>
    </location>
</feature>
<comment type="function">
    <text evidence="1 17">Probable transporter of a GTP-driven Fe(2+) uptake system.</text>
</comment>
<feature type="transmembrane region" description="Helical" evidence="17">
    <location>
        <begin position="315"/>
        <end position="337"/>
    </location>
</feature>
<evidence type="ECO:0000256" key="5">
    <source>
        <dbReference type="ARBA" id="ARBA00022496"/>
    </source>
</evidence>
<dbReference type="InterPro" id="IPR030389">
    <property type="entry name" value="G_FEOB_dom"/>
</dbReference>
<feature type="transmembrane region" description="Helical" evidence="17">
    <location>
        <begin position="270"/>
        <end position="294"/>
    </location>
</feature>
<dbReference type="InterPro" id="IPR050860">
    <property type="entry name" value="FeoB_GTPase"/>
</dbReference>
<evidence type="ECO:0000259" key="18">
    <source>
        <dbReference type="PROSITE" id="PS51711"/>
    </source>
</evidence>
<dbReference type="InterPro" id="IPR011640">
    <property type="entry name" value="Fe2_transport_prot_B_C"/>
</dbReference>
<keyword evidence="11" id="KW-0406">Ion transport</keyword>
<evidence type="ECO:0000256" key="14">
    <source>
        <dbReference type="NCBIfam" id="TIGR00437"/>
    </source>
</evidence>
<keyword evidence="20" id="KW-1185">Reference proteome</keyword>
<dbReference type="GO" id="GO:0046872">
    <property type="term" value="F:metal ion binding"/>
    <property type="evidence" value="ECO:0007669"/>
    <property type="project" value="UniProtKB-KW"/>
</dbReference>
<feature type="transmembrane region" description="Helical" evidence="17">
    <location>
        <begin position="438"/>
        <end position="459"/>
    </location>
</feature>
<keyword evidence="16" id="KW-0479">Metal-binding</keyword>
<dbReference type="RefSeq" id="WP_138209657.1">
    <property type="nucleotide sequence ID" value="NZ_CBCRUQ010000004.1"/>
</dbReference>
<feature type="domain" description="FeoB-type G" evidence="18">
    <location>
        <begin position="1"/>
        <end position="160"/>
    </location>
</feature>
<dbReference type="PANTHER" id="PTHR43185">
    <property type="entry name" value="FERROUS IRON TRANSPORT PROTEIN B"/>
    <property type="match status" value="1"/>
</dbReference>
<dbReference type="PROSITE" id="PS51711">
    <property type="entry name" value="G_FEOB"/>
    <property type="match status" value="1"/>
</dbReference>
<dbReference type="PRINTS" id="PR00326">
    <property type="entry name" value="GTP1OBG"/>
</dbReference>
<dbReference type="EMBL" id="LR590481">
    <property type="protein sequence ID" value="VTQ86577.1"/>
    <property type="molecule type" value="Genomic_DNA"/>
</dbReference>
<reference evidence="19 20" key="1">
    <citation type="submission" date="2019-05" db="EMBL/GenBank/DDBJ databases">
        <authorList>
            <consortium name="Pathogen Informatics"/>
        </authorList>
    </citation>
    <scope>NUCLEOTIDE SEQUENCE [LARGE SCALE GENOMIC DNA]</scope>
    <source>
        <strain evidence="19 20">NCTC503</strain>
    </source>
</reference>
<keyword evidence="13 17" id="KW-0472">Membrane</keyword>
<evidence type="ECO:0000313" key="20">
    <source>
        <dbReference type="Proteomes" id="UP000308489"/>
    </source>
</evidence>
<dbReference type="GO" id="GO:0005525">
    <property type="term" value="F:GTP binding"/>
    <property type="evidence" value="ECO:0007669"/>
    <property type="project" value="UniProtKB-KW"/>
</dbReference>
<dbReference type="InterPro" id="IPR006073">
    <property type="entry name" value="GTP-bd"/>
</dbReference>
<proteinExistence type="inferred from homology"/>
<feature type="binding site" evidence="15">
    <location>
        <begin position="51"/>
        <end position="54"/>
    </location>
    <ligand>
        <name>GTP</name>
        <dbReference type="ChEBI" id="CHEBI:37565"/>
        <label>1</label>
    </ligand>
</feature>
<dbReference type="CDD" id="cd01879">
    <property type="entry name" value="FeoB"/>
    <property type="match status" value="1"/>
</dbReference>
<accession>A0A4V6KCJ3</accession>
<dbReference type="NCBIfam" id="TIGR00437">
    <property type="entry name" value="feoB"/>
    <property type="match status" value="1"/>
</dbReference>
<dbReference type="InterPro" id="IPR027417">
    <property type="entry name" value="P-loop_NTPase"/>
</dbReference>
<feature type="transmembrane region" description="Helical" evidence="17">
    <location>
        <begin position="349"/>
        <end position="369"/>
    </location>
</feature>
<feature type="transmembrane region" description="Helical" evidence="17">
    <location>
        <begin position="210"/>
        <end position="231"/>
    </location>
</feature>
<dbReference type="NCBIfam" id="TIGR00231">
    <property type="entry name" value="small_GTP"/>
    <property type="match status" value="1"/>
</dbReference>
<keyword evidence="9 17" id="KW-1133">Transmembrane helix</keyword>
<dbReference type="KEGG" id="hhw:NCTC503_00951"/>
<feature type="binding site" evidence="16">
    <location>
        <position position="23"/>
    </location>
    <ligand>
        <name>Mg(2+)</name>
        <dbReference type="ChEBI" id="CHEBI:18420"/>
        <label>2</label>
    </ligand>
</feature>
<keyword evidence="6" id="KW-0997">Cell inner membrane</keyword>
<keyword evidence="4" id="KW-1003">Cell membrane</keyword>
<dbReference type="OrthoDB" id="9809127at2"/>
<keyword evidence="10 17" id="KW-0408">Iron</keyword>
<dbReference type="GO" id="GO:0015093">
    <property type="term" value="F:ferrous iron transmembrane transporter activity"/>
    <property type="evidence" value="ECO:0007669"/>
    <property type="project" value="UniProtKB-UniRule"/>
</dbReference>
<feature type="transmembrane region" description="Helical" evidence="17">
    <location>
        <begin position="381"/>
        <end position="400"/>
    </location>
</feature>
<evidence type="ECO:0000256" key="16">
    <source>
        <dbReference type="PIRSR" id="PIRSR603373-2"/>
    </source>
</evidence>
<evidence type="ECO:0000256" key="17">
    <source>
        <dbReference type="RuleBase" id="RU362098"/>
    </source>
</evidence>
<evidence type="ECO:0000256" key="9">
    <source>
        <dbReference type="ARBA" id="ARBA00022989"/>
    </source>
</evidence>
<keyword evidence="12 15" id="KW-0342">GTP-binding</keyword>
<dbReference type="GO" id="GO:0005886">
    <property type="term" value="C:plasma membrane"/>
    <property type="evidence" value="ECO:0007669"/>
    <property type="project" value="UniProtKB-SubCell"/>
</dbReference>
<gene>
    <name evidence="19" type="primary">feoB_4</name>
    <name evidence="19" type="ORF">NCTC503_00951</name>
</gene>
<sequence>MRVAALVGNPNVGKTTLFNYLTGSKQYVGNWAGVTVEKKEGFLTKDIKIVDLPGIYAMDTYSNEEIVSKDFLKHEDVDFILNIVDASNLERNLYLTTELKKFNKPIILILNMIDAAENKGIYIDYNRLEESLGVTVIPIIASKNKGIEKLIDVVENNTFKDISYMKLKHFPHEKETYTYIEELLKNCITLKSSTKTNITEVIDKFALNKYLAFPIFFLIMFLIFMFTFNWVGQPLSDLLDEGLNEVLIPFMHGKLDGYNPVVSSLIIDGIISGVGSILVFVPIIVSLFLGISILEDSGYMSRAALIMDKLMRKMGLSGKAFIPMIVGFGCSVPAIMSARTLESEKDRKLTALLVPLMSCNARLPVYALFTSVFFPYKGTLIVFSLYLLGILLSFLIGILFKNTIFKKDEEPFIIELPDYKLPEPKNLFLHTWDKGKGFIKKAGTIIFALSVLVWLLSNFNFTGMTDINNSFLASIGKFINPIFVPLGFGIWQNSVSLLTGLMAKEVVVSTMEIIYAGNLKEILPNFFTTASAISFLVFILLYTPCVSVIATMKKEYGTKMAIFSVLYQFILAWIVSFMVYNLFYFVIL</sequence>
<keyword evidence="5 17" id="KW-0410">Iron transport</keyword>
<feature type="binding site" evidence="15">
    <location>
        <begin position="8"/>
        <end position="15"/>
    </location>
    <ligand>
        <name>GTP</name>
        <dbReference type="ChEBI" id="CHEBI:37565"/>
        <label>1</label>
    </ligand>
</feature>
<dbReference type="Pfam" id="PF07664">
    <property type="entry name" value="FeoB_C"/>
    <property type="match status" value="1"/>
</dbReference>
<dbReference type="SUPFAM" id="SSF52540">
    <property type="entry name" value="P-loop containing nucleoside triphosphate hydrolases"/>
    <property type="match status" value="1"/>
</dbReference>
<dbReference type="Gene3D" id="3.40.50.300">
    <property type="entry name" value="P-loop containing nucleotide triphosphate hydrolases"/>
    <property type="match status" value="1"/>
</dbReference>
<dbReference type="InterPro" id="IPR011642">
    <property type="entry name" value="Gate_dom"/>
</dbReference>
<feature type="binding site" evidence="16">
    <location>
        <position position="19"/>
    </location>
    <ligand>
        <name>Mg(2+)</name>
        <dbReference type="ChEBI" id="CHEBI:18420"/>
        <label>2</label>
    </ligand>
</feature>
<evidence type="ECO:0000256" key="15">
    <source>
        <dbReference type="PIRSR" id="PIRSR603373-1"/>
    </source>
</evidence>
<comment type="subcellular location">
    <subcellularLocation>
        <location evidence="2">Cell inner membrane</location>
        <topology evidence="2">Multi-pass membrane protein</topology>
    </subcellularLocation>
    <subcellularLocation>
        <location evidence="17">Cell membrane</location>
        <topology evidence="17">Multi-pass membrane protein</topology>
    </subcellularLocation>
</comment>
<feature type="transmembrane region" description="Helical" evidence="17">
    <location>
        <begin position="526"/>
        <end position="550"/>
    </location>
</feature>